<dbReference type="Proteomes" id="UP001524587">
    <property type="component" value="Unassembled WGS sequence"/>
</dbReference>
<keyword evidence="3 5" id="KW-1133">Transmembrane helix</keyword>
<dbReference type="InterPro" id="IPR012451">
    <property type="entry name" value="DUF1656"/>
</dbReference>
<comment type="caution">
    <text evidence="6">The sequence shown here is derived from an EMBL/GenBank/DDBJ whole genome shotgun (WGS) entry which is preliminary data.</text>
</comment>
<evidence type="ECO:0000256" key="2">
    <source>
        <dbReference type="ARBA" id="ARBA00022692"/>
    </source>
</evidence>
<accession>A0ABT1W9P6</accession>
<evidence type="ECO:0000256" key="4">
    <source>
        <dbReference type="ARBA" id="ARBA00023136"/>
    </source>
</evidence>
<evidence type="ECO:0000313" key="6">
    <source>
        <dbReference type="EMBL" id="MCQ8279607.1"/>
    </source>
</evidence>
<evidence type="ECO:0000256" key="3">
    <source>
        <dbReference type="ARBA" id="ARBA00022989"/>
    </source>
</evidence>
<evidence type="ECO:0000313" key="7">
    <source>
        <dbReference type="Proteomes" id="UP001524587"/>
    </source>
</evidence>
<evidence type="ECO:0000256" key="1">
    <source>
        <dbReference type="ARBA" id="ARBA00022475"/>
    </source>
</evidence>
<keyword evidence="1" id="KW-1003">Cell membrane</keyword>
<feature type="transmembrane region" description="Helical" evidence="5">
    <location>
        <begin position="12"/>
        <end position="31"/>
    </location>
</feature>
<dbReference type="EMBL" id="JAMSKV010000014">
    <property type="protein sequence ID" value="MCQ8279607.1"/>
    <property type="molecule type" value="Genomic_DNA"/>
</dbReference>
<evidence type="ECO:0000256" key="5">
    <source>
        <dbReference type="SAM" id="Phobius"/>
    </source>
</evidence>
<keyword evidence="2 5" id="KW-0812">Transmembrane</keyword>
<gene>
    <name evidence="6" type="ORF">NFI95_14275</name>
</gene>
<name>A0ABT1W9P6_9PROT</name>
<dbReference type="Pfam" id="PF07869">
    <property type="entry name" value="DUF1656"/>
    <property type="match status" value="1"/>
</dbReference>
<dbReference type="RefSeq" id="WP_422865096.1">
    <property type="nucleotide sequence ID" value="NZ_JAMSKV010000014.1"/>
</dbReference>
<protein>
    <submittedName>
        <fullName evidence="6">DUF1656 domain-containing protein</fullName>
    </submittedName>
</protein>
<proteinExistence type="predicted"/>
<sequence length="68" mass="7965">MHYREIDIFGVYVAPFVPLMLLAWLVCLPLFRLSSRYGWSRHVWHPSLFFFAVYVVVLCVLVLCAGVF</sequence>
<feature type="transmembrane region" description="Helical" evidence="5">
    <location>
        <begin position="43"/>
        <end position="67"/>
    </location>
</feature>
<organism evidence="6 7">
    <name type="scientific">Endosaccharibacter trunci</name>
    <dbReference type="NCBI Taxonomy" id="2812733"/>
    <lineage>
        <taxon>Bacteria</taxon>
        <taxon>Pseudomonadati</taxon>
        <taxon>Pseudomonadota</taxon>
        <taxon>Alphaproteobacteria</taxon>
        <taxon>Acetobacterales</taxon>
        <taxon>Acetobacteraceae</taxon>
        <taxon>Endosaccharibacter</taxon>
    </lineage>
</organism>
<reference evidence="6 7" key="1">
    <citation type="submission" date="2022-06" db="EMBL/GenBank/DDBJ databases">
        <title>Endosaccharibacter gen. nov., sp. nov., endophytic bacteria isolated from sugarcane.</title>
        <authorList>
            <person name="Pitiwittayakul N."/>
            <person name="Yukphan P."/>
            <person name="Charoenyingcharoen P."/>
            <person name="Tanasupawat S."/>
        </authorList>
    </citation>
    <scope>NUCLEOTIDE SEQUENCE [LARGE SCALE GENOMIC DNA]</scope>
    <source>
        <strain evidence="6 7">KSS8</strain>
    </source>
</reference>
<keyword evidence="7" id="KW-1185">Reference proteome</keyword>
<keyword evidence="4 5" id="KW-0472">Membrane</keyword>